<evidence type="ECO:0000313" key="1">
    <source>
        <dbReference type="EMBL" id="JAE30738.1"/>
    </source>
</evidence>
<reference evidence="1" key="1">
    <citation type="submission" date="2014-09" db="EMBL/GenBank/DDBJ databases">
        <authorList>
            <person name="Magalhaes I.L.F."/>
            <person name="Oliveira U."/>
            <person name="Santos F.R."/>
            <person name="Vidigal T.H.D.A."/>
            <person name="Brescovit A.D."/>
            <person name="Santos A.J."/>
        </authorList>
    </citation>
    <scope>NUCLEOTIDE SEQUENCE</scope>
    <source>
        <tissue evidence="1">Shoot tissue taken approximately 20 cm above the soil surface</tissue>
    </source>
</reference>
<organism evidence="1">
    <name type="scientific">Arundo donax</name>
    <name type="common">Giant reed</name>
    <name type="synonym">Donax arundinaceus</name>
    <dbReference type="NCBI Taxonomy" id="35708"/>
    <lineage>
        <taxon>Eukaryota</taxon>
        <taxon>Viridiplantae</taxon>
        <taxon>Streptophyta</taxon>
        <taxon>Embryophyta</taxon>
        <taxon>Tracheophyta</taxon>
        <taxon>Spermatophyta</taxon>
        <taxon>Magnoliopsida</taxon>
        <taxon>Liliopsida</taxon>
        <taxon>Poales</taxon>
        <taxon>Poaceae</taxon>
        <taxon>PACMAD clade</taxon>
        <taxon>Arundinoideae</taxon>
        <taxon>Arundineae</taxon>
        <taxon>Arundo</taxon>
    </lineage>
</organism>
<dbReference type="EMBL" id="GBRH01167158">
    <property type="protein sequence ID" value="JAE30738.1"/>
    <property type="molecule type" value="Transcribed_RNA"/>
</dbReference>
<reference evidence="1" key="2">
    <citation type="journal article" date="2015" name="Data Brief">
        <title>Shoot transcriptome of the giant reed, Arundo donax.</title>
        <authorList>
            <person name="Barrero R.A."/>
            <person name="Guerrero F.D."/>
            <person name="Moolhuijzen P."/>
            <person name="Goolsby J.A."/>
            <person name="Tidwell J."/>
            <person name="Bellgard S.E."/>
            <person name="Bellgard M.I."/>
        </authorList>
    </citation>
    <scope>NUCLEOTIDE SEQUENCE</scope>
    <source>
        <tissue evidence="1">Shoot tissue taken approximately 20 cm above the soil surface</tissue>
    </source>
</reference>
<accession>A0A0A9HCU7</accession>
<dbReference type="AlphaFoldDB" id="A0A0A9HCU7"/>
<sequence length="32" mass="3675">MQEVKRSWSQEVLGHQQHLENHLQSSCAGGRN</sequence>
<protein>
    <submittedName>
        <fullName evidence="1">Uncharacterized protein</fullName>
    </submittedName>
</protein>
<name>A0A0A9HCU7_ARUDO</name>
<proteinExistence type="predicted"/>